<evidence type="ECO:0000313" key="9">
    <source>
        <dbReference type="Proteomes" id="UP000072874"/>
    </source>
</evidence>
<dbReference type="Proteomes" id="UP000072904">
    <property type="component" value="Chromosome 8"/>
</dbReference>
<evidence type="ECO:0000256" key="1">
    <source>
        <dbReference type="ARBA" id="ARBA00004141"/>
    </source>
</evidence>
<feature type="transmembrane region" description="Helical" evidence="6">
    <location>
        <begin position="195"/>
        <end position="217"/>
    </location>
</feature>
<evidence type="ECO:0000256" key="3">
    <source>
        <dbReference type="ARBA" id="ARBA00022692"/>
    </source>
</evidence>
<feature type="transmembrane region" description="Helical" evidence="6">
    <location>
        <begin position="12"/>
        <end position="30"/>
    </location>
</feature>
<dbReference type="InterPro" id="IPR011701">
    <property type="entry name" value="MFS"/>
</dbReference>
<keyword evidence="2" id="KW-0813">Transport</keyword>
<dbReference type="VEuPathDB" id="PlasmoDB:PY17X_0830500"/>
<reference evidence="8" key="4">
    <citation type="submission" date="2019-05" db="EMBL/GenBank/DDBJ databases">
        <authorList>
            <consortium name="Pathogen Informatics"/>
        </authorList>
    </citation>
    <scope>NUCLEOTIDE SEQUENCE</scope>
    <source>
        <strain evidence="8">17X</strain>
    </source>
</reference>
<protein>
    <submittedName>
        <fullName evidence="7">Monocarboxylase transporter, putative</fullName>
    </submittedName>
    <submittedName>
        <fullName evidence="8">Monocarboxylate transporter, putative</fullName>
    </submittedName>
</protein>
<dbReference type="OrthoDB" id="410267at2759"/>
<gene>
    <name evidence="8" type="ORF">PY17X_0830500</name>
    <name evidence="7" type="ORF">PYYM_0830200</name>
</gene>
<feature type="transmembrane region" description="Helical" evidence="6">
    <location>
        <begin position="82"/>
        <end position="99"/>
    </location>
</feature>
<dbReference type="VEuPathDB" id="PlasmoDB:PYYM_0830200"/>
<dbReference type="KEGG" id="pyo:PY17X_0830500"/>
<accession>A0A078K6N4</accession>
<evidence type="ECO:0000313" key="10">
    <source>
        <dbReference type="Proteomes" id="UP000072904"/>
    </source>
</evidence>
<dbReference type="VEuPathDB" id="PlasmoDB:PY04355"/>
<dbReference type="VEuPathDB" id="PlasmoDB:Py17XNL_000801862"/>
<evidence type="ECO:0000256" key="6">
    <source>
        <dbReference type="SAM" id="Phobius"/>
    </source>
</evidence>
<evidence type="ECO:0000313" key="7">
    <source>
        <dbReference type="EMBL" id="CDU17664.1"/>
    </source>
</evidence>
<reference evidence="8" key="3">
    <citation type="submission" date="2014-05" db="EMBL/GenBank/DDBJ databases">
        <authorList>
            <person name="Aslett M.A."/>
            <person name="De Silva N."/>
        </authorList>
    </citation>
    <scope>NUCLEOTIDE SEQUENCE</scope>
    <source>
        <strain evidence="8">17X</strain>
    </source>
</reference>
<feature type="transmembrane region" description="Helical" evidence="6">
    <location>
        <begin position="427"/>
        <end position="451"/>
    </location>
</feature>
<dbReference type="Proteomes" id="UP000072874">
    <property type="component" value="Chromosome 8"/>
</dbReference>
<dbReference type="OMA" id="MKAIMIS"/>
<dbReference type="RefSeq" id="XP_724638.1">
    <property type="nucleotide sequence ID" value="XM_719545.1"/>
</dbReference>
<dbReference type="SUPFAM" id="SSF103473">
    <property type="entry name" value="MFS general substrate transporter"/>
    <property type="match status" value="1"/>
</dbReference>
<feature type="transmembrane region" description="Helical" evidence="6">
    <location>
        <begin position="140"/>
        <end position="157"/>
    </location>
</feature>
<feature type="transmembrane region" description="Helical" evidence="6">
    <location>
        <begin position="471"/>
        <end position="488"/>
    </location>
</feature>
<feature type="transmembrane region" description="Helical" evidence="6">
    <location>
        <begin position="50"/>
        <end position="70"/>
    </location>
</feature>
<evidence type="ECO:0000313" key="8">
    <source>
        <dbReference type="EMBL" id="VTZ77606.1"/>
    </source>
</evidence>
<reference evidence="7" key="2">
    <citation type="submission" date="2014-05" db="EMBL/GenBank/DDBJ databases">
        <authorList>
            <person name="Aslett A.Martin."/>
            <person name="De Silva Nishadi"/>
        </authorList>
    </citation>
    <scope>NUCLEOTIDE SEQUENCE</scope>
    <source>
        <strain evidence="7">YM</strain>
    </source>
</reference>
<dbReference type="PANTHER" id="PTHR43385:SF1">
    <property type="entry name" value="RIBOFLAVIN TRANSPORTER RIBJ"/>
    <property type="match status" value="1"/>
</dbReference>
<dbReference type="Gene3D" id="1.20.1250.20">
    <property type="entry name" value="MFS general substrate transporter like domains"/>
    <property type="match status" value="1"/>
</dbReference>
<dbReference type="PANTHER" id="PTHR43385">
    <property type="entry name" value="RIBOFLAVIN TRANSPORTER RIBJ"/>
    <property type="match status" value="1"/>
</dbReference>
<proteinExistence type="predicted"/>
<organism evidence="7 10">
    <name type="scientific">Plasmodium yoelii</name>
    <dbReference type="NCBI Taxonomy" id="5861"/>
    <lineage>
        <taxon>Eukaryota</taxon>
        <taxon>Sar</taxon>
        <taxon>Alveolata</taxon>
        <taxon>Apicomplexa</taxon>
        <taxon>Aconoidasida</taxon>
        <taxon>Haemosporida</taxon>
        <taxon>Plasmodiidae</taxon>
        <taxon>Plasmodium</taxon>
        <taxon>Plasmodium (Vinckeia)</taxon>
    </lineage>
</organism>
<dbReference type="AlphaFoldDB" id="A0A078K6N4"/>
<dbReference type="GO" id="GO:0016020">
    <property type="term" value="C:membrane"/>
    <property type="evidence" value="ECO:0007669"/>
    <property type="project" value="UniProtKB-SubCell"/>
</dbReference>
<dbReference type="InterPro" id="IPR052983">
    <property type="entry name" value="MFS_Riboflavin_Transporter"/>
</dbReference>
<feature type="transmembrane region" description="Helical" evidence="6">
    <location>
        <begin position="299"/>
        <end position="315"/>
    </location>
</feature>
<keyword evidence="4 6" id="KW-1133">Transmembrane helix</keyword>
<keyword evidence="5 6" id="KW-0472">Membrane</keyword>
<name>A0A078K6N4_PLAYE</name>
<dbReference type="EMBL" id="LK934636">
    <property type="protein sequence ID" value="CDU17664.1"/>
    <property type="molecule type" value="Genomic_DNA"/>
</dbReference>
<dbReference type="InterPro" id="IPR036259">
    <property type="entry name" value="MFS_trans_sf"/>
</dbReference>
<sequence length="513" mass="58422">MNIIPQRAIPYIVLVGAFLYNLNIGILNSYGNLNIYLTSYLRYKGNNVTYRSVSFIYELTVITLGLSMLLGNYVQKKLGERLTIFISCIGIFLSFYLSSIYTHSYYLLCIFMGVTYAIGYGISFTIPLSCAYKHFTKNRGLISGIVISAISLSPFLYCPLQTLIINKDNILPIQSGNDSKEMYFKDLNVLNRVPYVLFIQSIIFLILATLGGLMATIHTVNDSIDSENVAILEKTNKNGNFGDNDTCLDIEKGNNSKNLGENNESGLFKSLKKKKKKKKGSDILNMDDYYSDLYKDKKFIFFIFYAPLNFFNNLINKLKQRKGYYLNKKCTEDILFFVLWLSIVLYNGYINYIIMYWKIIGVTYTQIEDTIITLNGSLINSMTNIAGRLIWGIIYDKINMNTTILLLGLFISLACFTLPAIAHIYPLYAICCGVFYFCIGGSLVTIPVITLKKYGEKYFSLNMSILYTSRIANTFLCSLIVKYFYHWLKLRCLSSIFGILSIISTIILFGITV</sequence>
<feature type="transmembrane region" description="Helical" evidence="6">
    <location>
        <begin position="335"/>
        <end position="357"/>
    </location>
</feature>
<evidence type="ECO:0000256" key="4">
    <source>
        <dbReference type="ARBA" id="ARBA00022989"/>
    </source>
</evidence>
<dbReference type="GO" id="GO:0022857">
    <property type="term" value="F:transmembrane transporter activity"/>
    <property type="evidence" value="ECO:0007669"/>
    <property type="project" value="InterPro"/>
</dbReference>
<evidence type="ECO:0000256" key="2">
    <source>
        <dbReference type="ARBA" id="ARBA00022448"/>
    </source>
</evidence>
<feature type="transmembrane region" description="Helical" evidence="6">
    <location>
        <begin position="404"/>
        <end position="421"/>
    </location>
</feature>
<feature type="transmembrane region" description="Helical" evidence="6">
    <location>
        <begin position="494"/>
        <end position="512"/>
    </location>
</feature>
<evidence type="ECO:0000256" key="5">
    <source>
        <dbReference type="ARBA" id="ARBA00023136"/>
    </source>
</evidence>
<keyword evidence="3 6" id="KW-0812">Transmembrane</keyword>
<dbReference type="GeneID" id="3789964"/>
<dbReference type="Pfam" id="PF07690">
    <property type="entry name" value="MFS_1"/>
    <property type="match status" value="1"/>
</dbReference>
<reference evidence="9 10" key="1">
    <citation type="journal article" date="2014" name="BMC Biol.">
        <title>A comprehensive evaluation of rodent malaria parasite genomes and gene expression.</title>
        <authorList>
            <person name="Otto T.D."/>
            <person name="Bohme U."/>
            <person name="Jackson A.P."/>
            <person name="Hunt M."/>
            <person name="Franke-Fayard B."/>
            <person name="Hoeijmakers W.A."/>
            <person name="Religa A.A."/>
            <person name="Robertson L."/>
            <person name="Sanders M."/>
            <person name="Ogun S.A."/>
            <person name="Cunningham D."/>
            <person name="Erhart A."/>
            <person name="Billker O."/>
            <person name="Khan S.M."/>
            <person name="Stunnenberg H.G."/>
            <person name="Langhorne J."/>
            <person name="Holder A.A."/>
            <person name="Waters A.P."/>
            <person name="Newbold C.I."/>
            <person name="Pain A."/>
            <person name="Berriman M."/>
            <person name="Janse C.J."/>
        </authorList>
    </citation>
    <scope>NUCLEOTIDE SEQUENCE [LARGE SCALE GENOMIC DNA]</scope>
    <source>
        <strain evidence="8 9">17X</strain>
        <strain evidence="7 10">YM</strain>
    </source>
</reference>
<comment type="subcellular location">
    <subcellularLocation>
        <location evidence="1">Membrane</location>
        <topology evidence="1">Multi-pass membrane protein</topology>
    </subcellularLocation>
</comment>
<dbReference type="EMBL" id="LM993662">
    <property type="protein sequence ID" value="VTZ77606.1"/>
    <property type="molecule type" value="Genomic_DNA"/>
</dbReference>
<feature type="transmembrane region" description="Helical" evidence="6">
    <location>
        <begin position="105"/>
        <end position="128"/>
    </location>
</feature>